<gene>
    <name evidence="1" type="ORF">BDN72DRAFT_782551</name>
</gene>
<organism evidence="1 2">
    <name type="scientific">Pluteus cervinus</name>
    <dbReference type="NCBI Taxonomy" id="181527"/>
    <lineage>
        <taxon>Eukaryota</taxon>
        <taxon>Fungi</taxon>
        <taxon>Dikarya</taxon>
        <taxon>Basidiomycota</taxon>
        <taxon>Agaricomycotina</taxon>
        <taxon>Agaricomycetes</taxon>
        <taxon>Agaricomycetidae</taxon>
        <taxon>Agaricales</taxon>
        <taxon>Pluteineae</taxon>
        <taxon>Pluteaceae</taxon>
        <taxon>Pluteus</taxon>
    </lineage>
</organism>
<name>A0ACD2ZYB4_9AGAR</name>
<feature type="non-terminal residue" evidence="1">
    <location>
        <position position="1"/>
    </location>
</feature>
<keyword evidence="2" id="KW-1185">Reference proteome</keyword>
<sequence length="218" mass="24680">VEVEGAEYEFSGGELAPPAGIFAGNYSRAIHYENQPHKFAISWTLTKNTRPGVGEGGNFFMAEYGVKVVHAPNGLIVWNPNLYHGTSLFDVHHRDEDWLSTGLAFVTSSNLLRAWRATRAKRKGWDGFWRKAEEEELPTYEVPKDSPKVTKSQPQVRTPHPEPTDTMFHAFMGGNSQALPWFGGRPVGDPIYDPERKPENPFVLMVERVEEHLFGIDW</sequence>
<evidence type="ECO:0000313" key="2">
    <source>
        <dbReference type="Proteomes" id="UP000308600"/>
    </source>
</evidence>
<reference evidence="1 2" key="1">
    <citation type="journal article" date="2019" name="Nat. Ecol. Evol.">
        <title>Megaphylogeny resolves global patterns of mushroom evolution.</title>
        <authorList>
            <person name="Varga T."/>
            <person name="Krizsan K."/>
            <person name="Foldi C."/>
            <person name="Dima B."/>
            <person name="Sanchez-Garcia M."/>
            <person name="Sanchez-Ramirez S."/>
            <person name="Szollosi G.J."/>
            <person name="Szarkandi J.G."/>
            <person name="Papp V."/>
            <person name="Albert L."/>
            <person name="Andreopoulos W."/>
            <person name="Angelini C."/>
            <person name="Antonin V."/>
            <person name="Barry K.W."/>
            <person name="Bougher N.L."/>
            <person name="Buchanan P."/>
            <person name="Buyck B."/>
            <person name="Bense V."/>
            <person name="Catcheside P."/>
            <person name="Chovatia M."/>
            <person name="Cooper J."/>
            <person name="Damon W."/>
            <person name="Desjardin D."/>
            <person name="Finy P."/>
            <person name="Geml J."/>
            <person name="Haridas S."/>
            <person name="Hughes K."/>
            <person name="Justo A."/>
            <person name="Karasinski D."/>
            <person name="Kautmanova I."/>
            <person name="Kiss B."/>
            <person name="Kocsube S."/>
            <person name="Kotiranta H."/>
            <person name="LaButti K.M."/>
            <person name="Lechner B.E."/>
            <person name="Liimatainen K."/>
            <person name="Lipzen A."/>
            <person name="Lukacs Z."/>
            <person name="Mihaltcheva S."/>
            <person name="Morgado L.N."/>
            <person name="Niskanen T."/>
            <person name="Noordeloos M.E."/>
            <person name="Ohm R.A."/>
            <person name="Ortiz-Santana B."/>
            <person name="Ovrebo C."/>
            <person name="Racz N."/>
            <person name="Riley R."/>
            <person name="Savchenko A."/>
            <person name="Shiryaev A."/>
            <person name="Soop K."/>
            <person name="Spirin V."/>
            <person name="Szebenyi C."/>
            <person name="Tomsovsky M."/>
            <person name="Tulloss R.E."/>
            <person name="Uehling J."/>
            <person name="Grigoriev I.V."/>
            <person name="Vagvolgyi C."/>
            <person name="Papp T."/>
            <person name="Martin F.M."/>
            <person name="Miettinen O."/>
            <person name="Hibbett D.S."/>
            <person name="Nagy L.G."/>
        </authorList>
    </citation>
    <scope>NUCLEOTIDE SEQUENCE [LARGE SCALE GENOMIC DNA]</scope>
    <source>
        <strain evidence="1 2">NL-1719</strain>
    </source>
</reference>
<accession>A0ACD2ZYB4</accession>
<dbReference type="Proteomes" id="UP000308600">
    <property type="component" value="Unassembled WGS sequence"/>
</dbReference>
<proteinExistence type="predicted"/>
<dbReference type="EMBL" id="ML209680">
    <property type="protein sequence ID" value="TFK58069.1"/>
    <property type="molecule type" value="Genomic_DNA"/>
</dbReference>
<evidence type="ECO:0000313" key="1">
    <source>
        <dbReference type="EMBL" id="TFK58069.1"/>
    </source>
</evidence>
<protein>
    <submittedName>
        <fullName evidence="1">Uncharacterized protein</fullName>
    </submittedName>
</protein>